<dbReference type="PANTHER" id="PTHR42812:SF12">
    <property type="entry name" value="BETA-XYLOSIDASE-RELATED"/>
    <property type="match status" value="1"/>
</dbReference>
<evidence type="ECO:0000313" key="10">
    <source>
        <dbReference type="Proteomes" id="UP000297149"/>
    </source>
</evidence>
<proteinExistence type="inferred from homology"/>
<dbReference type="CDD" id="cd18617">
    <property type="entry name" value="GH43_XynB-like"/>
    <property type="match status" value="1"/>
</dbReference>
<comment type="similarity">
    <text evidence="1 6">Belongs to the glycosyl hydrolase 43 family.</text>
</comment>
<feature type="active site" description="Proton donor" evidence="4">
    <location>
        <position position="244"/>
    </location>
</feature>
<dbReference type="KEGG" id="ddb:E7747_04210"/>
<evidence type="ECO:0000256" key="1">
    <source>
        <dbReference type="ARBA" id="ARBA00009865"/>
    </source>
</evidence>
<evidence type="ECO:0000259" key="8">
    <source>
        <dbReference type="Pfam" id="PF17851"/>
    </source>
</evidence>
<dbReference type="EMBL" id="CP039396">
    <property type="protein sequence ID" value="QCD41568.1"/>
    <property type="molecule type" value="Genomic_DNA"/>
</dbReference>
<name>A0A4V1D329_9BACT</name>
<dbReference type="InterPro" id="IPR006710">
    <property type="entry name" value="Glyco_hydro_43"/>
</dbReference>
<keyword evidence="10" id="KW-1185">Reference proteome</keyword>
<evidence type="ECO:0000256" key="3">
    <source>
        <dbReference type="ARBA" id="ARBA00023295"/>
    </source>
</evidence>
<feature type="chain" id="PRO_5020781080" evidence="7">
    <location>
        <begin position="19"/>
        <end position="556"/>
    </location>
</feature>
<dbReference type="Proteomes" id="UP000297149">
    <property type="component" value="Chromosome"/>
</dbReference>
<organism evidence="9 10">
    <name type="scientific">Duncaniella dubosii</name>
    <dbReference type="NCBI Taxonomy" id="2518971"/>
    <lineage>
        <taxon>Bacteria</taxon>
        <taxon>Pseudomonadati</taxon>
        <taxon>Bacteroidota</taxon>
        <taxon>Bacteroidia</taxon>
        <taxon>Bacteroidales</taxon>
        <taxon>Muribaculaceae</taxon>
        <taxon>Duncaniella</taxon>
    </lineage>
</organism>
<dbReference type="SUPFAM" id="SSF75005">
    <property type="entry name" value="Arabinanase/levansucrase/invertase"/>
    <property type="match status" value="1"/>
</dbReference>
<keyword evidence="2 6" id="KW-0378">Hydrolase</keyword>
<dbReference type="PANTHER" id="PTHR42812">
    <property type="entry name" value="BETA-XYLOSIDASE"/>
    <property type="match status" value="1"/>
</dbReference>
<evidence type="ECO:0000256" key="5">
    <source>
        <dbReference type="PIRSR" id="PIRSR606710-2"/>
    </source>
</evidence>
<gene>
    <name evidence="9" type="ORF">E7747_04210</name>
</gene>
<dbReference type="GO" id="GO:0005975">
    <property type="term" value="P:carbohydrate metabolic process"/>
    <property type="evidence" value="ECO:0007669"/>
    <property type="project" value="InterPro"/>
</dbReference>
<protein>
    <submittedName>
        <fullName evidence="9">Glycoside hydrolase family 43 protein</fullName>
    </submittedName>
</protein>
<evidence type="ECO:0000256" key="4">
    <source>
        <dbReference type="PIRSR" id="PIRSR606710-1"/>
    </source>
</evidence>
<evidence type="ECO:0000313" key="9">
    <source>
        <dbReference type="EMBL" id="QCD41568.1"/>
    </source>
</evidence>
<feature type="site" description="Important for catalytic activity, responsible for pKa modulation of the active site Glu and correct orientation of both the proton donor and substrate" evidence="5">
    <location>
        <position position="179"/>
    </location>
</feature>
<dbReference type="Pfam" id="PF04616">
    <property type="entry name" value="Glyco_hydro_43"/>
    <property type="match status" value="1"/>
</dbReference>
<keyword evidence="3 6" id="KW-0326">Glycosidase</keyword>
<sequence length="556" mass="62011">MYLLYAMRKISLSLLPCAIGLIMAVSCNESDEKPMAVFSDFSYQVTMPDGDEVASPDWTPLLPGCYPDPSIVRVDDDYYMVNSSFAFYPGVPIWHSTDLRNWERLGYVLDRPSQLSLPDSIRVSGGIYAPSISYNPHNETFYMITTLVDNGGNFYVTCKDPKKGEWSDPVWLPEVGGIDPSLFFDADGKAYIVNNDSPEGEALYDGHRTIRIHDFDWKTGRVTGESKVIVNGGVNIDEKPVWIEGPHLYYIGGKYFLMCAEGGTGPDHREVIFESASPKGPFRPCRINPILTQRGLDPSRRYPVTCAGHADLVEDKDGRWWAVFLGVRPYSEDGHDIMGRETFIHRVGWKYGQPVITARDEVLEGRPQRERESRLWTADGLVDDAFFIRNPKSGFYSTDADGTLTVEASPVRFADKKSPSAIGRWVTENAFELSVTLDEFSPQSPEDIAGLMLFQDDDCHIVFGKAVNSYGDVVARVDARSKNDRVIEFESPLDDSSQPLRLRIVADGKGSYSFEYAEGDEDYRQLPQTVPASLLSTRTAGNFTGTAMGVYAVAAE</sequence>
<dbReference type="SUPFAM" id="SSF49899">
    <property type="entry name" value="Concanavalin A-like lectins/glucanases"/>
    <property type="match status" value="1"/>
</dbReference>
<evidence type="ECO:0000256" key="2">
    <source>
        <dbReference type="ARBA" id="ARBA00022801"/>
    </source>
</evidence>
<feature type="signal peptide" evidence="7">
    <location>
        <begin position="1"/>
        <end position="18"/>
    </location>
</feature>
<feature type="domain" description="Beta-xylosidase C-terminal Concanavalin A-like" evidence="8">
    <location>
        <begin position="387"/>
        <end position="554"/>
    </location>
</feature>
<dbReference type="AlphaFoldDB" id="A0A4V1D329"/>
<dbReference type="InterPro" id="IPR051795">
    <property type="entry name" value="Glycosyl_Hydrlase_43"/>
</dbReference>
<dbReference type="Gene3D" id="2.115.10.20">
    <property type="entry name" value="Glycosyl hydrolase domain, family 43"/>
    <property type="match status" value="1"/>
</dbReference>
<dbReference type="InterPro" id="IPR023296">
    <property type="entry name" value="Glyco_hydro_beta-prop_sf"/>
</dbReference>
<keyword evidence="7" id="KW-0732">Signal</keyword>
<dbReference type="Pfam" id="PF17851">
    <property type="entry name" value="GH43_C2"/>
    <property type="match status" value="1"/>
</dbReference>
<feature type="active site" description="Proton acceptor" evidence="4">
    <location>
        <position position="68"/>
    </location>
</feature>
<evidence type="ECO:0000256" key="6">
    <source>
        <dbReference type="RuleBase" id="RU361187"/>
    </source>
</evidence>
<dbReference type="InterPro" id="IPR013320">
    <property type="entry name" value="ConA-like_dom_sf"/>
</dbReference>
<dbReference type="Gene3D" id="2.60.120.200">
    <property type="match status" value="1"/>
</dbReference>
<accession>A0A4V1D329</accession>
<evidence type="ECO:0000256" key="7">
    <source>
        <dbReference type="SAM" id="SignalP"/>
    </source>
</evidence>
<dbReference type="GO" id="GO:0004553">
    <property type="term" value="F:hydrolase activity, hydrolyzing O-glycosyl compounds"/>
    <property type="evidence" value="ECO:0007669"/>
    <property type="project" value="InterPro"/>
</dbReference>
<dbReference type="InterPro" id="IPR041542">
    <property type="entry name" value="GH43_C2"/>
</dbReference>
<reference evidence="10" key="1">
    <citation type="submission" date="2019-02" db="EMBL/GenBank/DDBJ databases">
        <title>Isolation and identification of novel species under the genus Muribaculum.</title>
        <authorList>
            <person name="Miyake S."/>
            <person name="Ding Y."/>
            <person name="Low A."/>
            <person name="Soh M."/>
            <person name="Seedorf H."/>
        </authorList>
    </citation>
    <scope>NUCLEOTIDE SEQUENCE [LARGE SCALE GENOMIC DNA]</scope>
    <source>
        <strain evidence="10">H5</strain>
    </source>
</reference>